<accession>A0A0E9WC97</accession>
<protein>
    <submittedName>
        <fullName evidence="1">Uncharacterized protein</fullName>
    </submittedName>
</protein>
<reference evidence="1" key="1">
    <citation type="submission" date="2014-11" db="EMBL/GenBank/DDBJ databases">
        <authorList>
            <person name="Amaro Gonzalez C."/>
        </authorList>
    </citation>
    <scope>NUCLEOTIDE SEQUENCE</scope>
</reference>
<proteinExistence type="predicted"/>
<organism evidence="1">
    <name type="scientific">Anguilla anguilla</name>
    <name type="common">European freshwater eel</name>
    <name type="synonym">Muraena anguilla</name>
    <dbReference type="NCBI Taxonomy" id="7936"/>
    <lineage>
        <taxon>Eukaryota</taxon>
        <taxon>Metazoa</taxon>
        <taxon>Chordata</taxon>
        <taxon>Craniata</taxon>
        <taxon>Vertebrata</taxon>
        <taxon>Euteleostomi</taxon>
        <taxon>Actinopterygii</taxon>
        <taxon>Neopterygii</taxon>
        <taxon>Teleostei</taxon>
        <taxon>Anguilliformes</taxon>
        <taxon>Anguillidae</taxon>
        <taxon>Anguilla</taxon>
    </lineage>
</organism>
<sequence>MFLTCSCWDFFYKRCANKRRLTFFTVIHLFKFTNKFI</sequence>
<dbReference type="AlphaFoldDB" id="A0A0E9WC97"/>
<name>A0A0E9WC97_ANGAN</name>
<evidence type="ECO:0000313" key="1">
    <source>
        <dbReference type="EMBL" id="JAH87967.1"/>
    </source>
</evidence>
<reference evidence="1" key="2">
    <citation type="journal article" date="2015" name="Fish Shellfish Immunol.">
        <title>Early steps in the European eel (Anguilla anguilla)-Vibrio vulnificus interaction in the gills: Role of the RtxA13 toxin.</title>
        <authorList>
            <person name="Callol A."/>
            <person name="Pajuelo D."/>
            <person name="Ebbesson L."/>
            <person name="Teles M."/>
            <person name="MacKenzie S."/>
            <person name="Amaro C."/>
        </authorList>
    </citation>
    <scope>NUCLEOTIDE SEQUENCE</scope>
</reference>
<dbReference type="EMBL" id="GBXM01020610">
    <property type="protein sequence ID" value="JAH87967.1"/>
    <property type="molecule type" value="Transcribed_RNA"/>
</dbReference>